<dbReference type="PANTHER" id="PTHR37375">
    <property type="entry name" value="EXPRESSED PROTEIN"/>
    <property type="match status" value="1"/>
</dbReference>
<evidence type="ECO:0000313" key="3">
    <source>
        <dbReference type="Proteomes" id="UP001154282"/>
    </source>
</evidence>
<dbReference type="InterPro" id="IPR012349">
    <property type="entry name" value="Split_barrel_FMN-bd"/>
</dbReference>
<dbReference type="SUPFAM" id="SSF50475">
    <property type="entry name" value="FMN-binding split barrel"/>
    <property type="match status" value="1"/>
</dbReference>
<dbReference type="Gene3D" id="2.30.110.10">
    <property type="entry name" value="Electron Transport, Fmn-binding Protein, Chain A"/>
    <property type="match status" value="1"/>
</dbReference>
<protein>
    <recommendedName>
        <fullName evidence="1">DUF2470 domain-containing protein</fullName>
    </recommendedName>
</protein>
<accession>A0AAV0JPH0</accession>
<dbReference type="PANTHER" id="PTHR37375:SF1">
    <property type="entry name" value="DUF2470 DOMAIN-CONTAINING PROTEIN"/>
    <property type="match status" value="1"/>
</dbReference>
<gene>
    <name evidence="2" type="ORF">LITE_LOCUS15139</name>
</gene>
<organism evidence="2 3">
    <name type="scientific">Linum tenue</name>
    <dbReference type="NCBI Taxonomy" id="586396"/>
    <lineage>
        <taxon>Eukaryota</taxon>
        <taxon>Viridiplantae</taxon>
        <taxon>Streptophyta</taxon>
        <taxon>Embryophyta</taxon>
        <taxon>Tracheophyta</taxon>
        <taxon>Spermatophyta</taxon>
        <taxon>Magnoliopsida</taxon>
        <taxon>eudicotyledons</taxon>
        <taxon>Gunneridae</taxon>
        <taxon>Pentapetalae</taxon>
        <taxon>rosids</taxon>
        <taxon>fabids</taxon>
        <taxon>Malpighiales</taxon>
        <taxon>Linaceae</taxon>
        <taxon>Linum</taxon>
    </lineage>
</organism>
<comment type="caution">
    <text evidence="2">The sequence shown here is derived from an EMBL/GenBank/DDBJ whole genome shotgun (WGS) entry which is preliminary data.</text>
</comment>
<feature type="non-terminal residue" evidence="2">
    <location>
        <position position="1"/>
    </location>
</feature>
<evidence type="ECO:0000313" key="2">
    <source>
        <dbReference type="EMBL" id="CAI0411392.1"/>
    </source>
</evidence>
<dbReference type="Proteomes" id="UP001154282">
    <property type="component" value="Unassembled WGS sequence"/>
</dbReference>
<name>A0AAV0JPH0_9ROSI</name>
<dbReference type="Gene3D" id="3.20.180.10">
    <property type="entry name" value="PNP-oxidase-like"/>
    <property type="match status" value="1"/>
</dbReference>
<evidence type="ECO:0000259" key="1">
    <source>
        <dbReference type="Pfam" id="PF10615"/>
    </source>
</evidence>
<dbReference type="InterPro" id="IPR019595">
    <property type="entry name" value="DUF2470"/>
</dbReference>
<dbReference type="EMBL" id="CAMGYJ010000005">
    <property type="protein sequence ID" value="CAI0411392.1"/>
    <property type="molecule type" value="Genomic_DNA"/>
</dbReference>
<dbReference type="Pfam" id="PF10615">
    <property type="entry name" value="DUF2470"/>
    <property type="match status" value="1"/>
</dbReference>
<keyword evidence="3" id="KW-1185">Reference proteome</keyword>
<dbReference type="InterPro" id="IPR037119">
    <property type="entry name" value="Haem_oxidase_HugZ-like_sf"/>
</dbReference>
<sequence>AISCSQPFTTLHRSPKTPREEFRRAAGVHEQEAEQCGPEREIMIRAKKATVLTLAEKCKNILASNWQGHLHTIKADAKGSKEDIYTSKVKYIVKKGRPFIWVQDKDMHNMNTIIDERSSFSVASPFPGPLAKLLKLTDKLPARIALTGDILPLREEKAQLTVENLKDIIEAEETVVNDAAYTVSSILTCSDVVTASRSDSLKELLDEHEKYHIYKFITSSCMYVDGNGGTHEVDTEDIEKCRTDPLASFSSRIIDGINQSEARRKALTLFCLVHLNANARDAYMLSVDRKGFDMLAKVAAVGNDGICDYQWKEYRFSFEEEAYDLETFCRQLVEMEEEVVKKIGNYSGLT</sequence>
<feature type="domain" description="DUF2470" evidence="1">
    <location>
        <begin position="262"/>
        <end position="335"/>
    </location>
</feature>
<proteinExistence type="predicted"/>
<reference evidence="2" key="1">
    <citation type="submission" date="2022-08" db="EMBL/GenBank/DDBJ databases">
        <authorList>
            <person name="Gutierrez-Valencia J."/>
        </authorList>
    </citation>
    <scope>NUCLEOTIDE SEQUENCE</scope>
</reference>
<dbReference type="AlphaFoldDB" id="A0AAV0JPH0"/>